<sequence length="140" mass="16054">MKQTYGISYTLSGMTYWLRAHGFSYKNPAATPSKADLEKQEIFIQHYEKLLKMTSEDEPILFGYGVHLTMATKITYGWIRKGMRQPIATTASRVRINVMRSLDLSRIAVLRHSMKSLIVGRCKSIFSIFESSIQRLPEST</sequence>
<dbReference type="InterPro" id="IPR025959">
    <property type="entry name" value="Winged_HTH_dom"/>
</dbReference>
<dbReference type="Pfam" id="PF13592">
    <property type="entry name" value="HTH_33"/>
    <property type="match status" value="1"/>
</dbReference>
<evidence type="ECO:0000313" key="2">
    <source>
        <dbReference type="EMBL" id="ETZ04561.1"/>
    </source>
</evidence>
<evidence type="ECO:0000259" key="1">
    <source>
        <dbReference type="Pfam" id="PF13592"/>
    </source>
</evidence>
<proteinExistence type="predicted"/>
<dbReference type="EMBL" id="ARPM03000177">
    <property type="protein sequence ID" value="ETZ04561.1"/>
    <property type="molecule type" value="Genomic_DNA"/>
</dbReference>
<dbReference type="Proteomes" id="UP000026922">
    <property type="component" value="Unassembled WGS sequence"/>
</dbReference>
<evidence type="ECO:0000313" key="3">
    <source>
        <dbReference type="Proteomes" id="UP000026922"/>
    </source>
</evidence>
<keyword evidence="3" id="KW-1185">Reference proteome</keyword>
<gene>
    <name evidence="2" type="ORF">K737_301033</name>
</gene>
<accession>A0A061JFS7</accession>
<reference evidence="2 3" key="1">
    <citation type="journal article" date="2013" name="Genome Announc.">
        <title>Draft Genome Sequence of Holospora undulata Strain HU1, a Micronucleus-Specific Symbiont of the Ciliate Paramecium caudatum.</title>
        <authorList>
            <person name="Dohra H."/>
            <person name="Suzuki H."/>
            <person name="Suzuki T."/>
            <person name="Tanaka K."/>
            <person name="Fujishima M."/>
        </authorList>
    </citation>
    <scope>NUCLEOTIDE SEQUENCE [LARGE SCALE GENOMIC DNA]</scope>
    <source>
        <strain evidence="2 3">HU1</strain>
    </source>
</reference>
<protein>
    <recommendedName>
        <fullName evidence="1">Winged helix-turn helix domain-containing protein</fullName>
    </recommendedName>
</protein>
<dbReference type="AlphaFoldDB" id="A0A061JFS7"/>
<comment type="caution">
    <text evidence="2">The sequence shown here is derived from an EMBL/GenBank/DDBJ whole genome shotgun (WGS) entry which is preliminary data.</text>
</comment>
<organism evidence="2 3">
    <name type="scientific">Holospora undulata HU1</name>
    <dbReference type="NCBI Taxonomy" id="1321371"/>
    <lineage>
        <taxon>Bacteria</taxon>
        <taxon>Pseudomonadati</taxon>
        <taxon>Pseudomonadota</taxon>
        <taxon>Alphaproteobacteria</taxon>
        <taxon>Holosporales</taxon>
        <taxon>Holosporaceae</taxon>
        <taxon>Holospora</taxon>
    </lineage>
</organism>
<name>A0A061JFS7_9PROT</name>
<feature type="domain" description="Winged helix-turn helix" evidence="1">
    <location>
        <begin position="2"/>
        <end position="46"/>
    </location>
</feature>